<dbReference type="OrthoDB" id="2596255at2759"/>
<reference evidence="1" key="1">
    <citation type="submission" date="2019-01" db="EMBL/GenBank/DDBJ databases">
        <title>Draft genome sequences of three monokaryotic isolates of the white-rot basidiomycete fungus Dichomitus squalens.</title>
        <authorList>
            <consortium name="DOE Joint Genome Institute"/>
            <person name="Lopez S.C."/>
            <person name="Andreopoulos B."/>
            <person name="Pangilinan J."/>
            <person name="Lipzen A."/>
            <person name="Riley R."/>
            <person name="Ahrendt S."/>
            <person name="Ng V."/>
            <person name="Barry K."/>
            <person name="Daum C."/>
            <person name="Grigoriev I.V."/>
            <person name="Hilden K.S."/>
            <person name="Makela M.R."/>
            <person name="de Vries R.P."/>
        </authorList>
    </citation>
    <scope>NUCLEOTIDE SEQUENCE [LARGE SCALE GENOMIC DNA]</scope>
    <source>
        <strain evidence="1">OM18370.1</strain>
    </source>
</reference>
<accession>A0A4Q9MXV2</accession>
<dbReference type="AlphaFoldDB" id="A0A4Q9MXV2"/>
<protein>
    <submittedName>
        <fullName evidence="1">Uncharacterized protein</fullName>
    </submittedName>
</protein>
<dbReference type="EMBL" id="ML143399">
    <property type="protein sequence ID" value="TBU31401.1"/>
    <property type="molecule type" value="Genomic_DNA"/>
</dbReference>
<proteinExistence type="predicted"/>
<organism evidence="1">
    <name type="scientific">Dichomitus squalens</name>
    <dbReference type="NCBI Taxonomy" id="114155"/>
    <lineage>
        <taxon>Eukaryota</taxon>
        <taxon>Fungi</taxon>
        <taxon>Dikarya</taxon>
        <taxon>Basidiomycota</taxon>
        <taxon>Agaricomycotina</taxon>
        <taxon>Agaricomycetes</taxon>
        <taxon>Polyporales</taxon>
        <taxon>Polyporaceae</taxon>
        <taxon>Dichomitus</taxon>
    </lineage>
</organism>
<name>A0A4Q9MXV2_9APHY</name>
<evidence type="ECO:0000313" key="1">
    <source>
        <dbReference type="EMBL" id="TBU31401.1"/>
    </source>
</evidence>
<dbReference type="Proteomes" id="UP000292957">
    <property type="component" value="Unassembled WGS sequence"/>
</dbReference>
<gene>
    <name evidence="1" type="ORF">BD311DRAFT_752544</name>
</gene>
<sequence length="200" mass="21312">MDDQFADGSSWHSIRPGYPSLSLSVREITSVSVTFVLSSPYSAHDADISLASLGLSSSDDEEASTSRETASVADTDQPQIVSGIIRNGFSVKVNGTPWRKVIVSKDEVDDEAIIIVHGLMPARQYDVELGVMPGETSLRGQVTTGASFRSSLVRLAASLRESAWQSATALSSPVIARYAIYVVNHVSAPSVLSKSSGSRH</sequence>